<evidence type="ECO:0000313" key="4">
    <source>
        <dbReference type="EMBL" id="KAK9909014.1"/>
    </source>
</evidence>
<dbReference type="SUPFAM" id="SSF49899">
    <property type="entry name" value="Concanavalin A-like lectins/glucanases"/>
    <property type="match status" value="1"/>
</dbReference>
<evidence type="ECO:0000259" key="2">
    <source>
        <dbReference type="PROSITE" id="PS50188"/>
    </source>
</evidence>
<protein>
    <recommendedName>
        <fullName evidence="6">SPRY-domain-containing protein</fullName>
    </recommendedName>
</protein>
<dbReference type="SMART" id="SM00668">
    <property type="entry name" value="CTLH"/>
    <property type="match status" value="1"/>
</dbReference>
<evidence type="ECO:0000259" key="3">
    <source>
        <dbReference type="PROSITE" id="PS50897"/>
    </source>
</evidence>
<dbReference type="PROSITE" id="PS50188">
    <property type="entry name" value="B302_SPRY"/>
    <property type="match status" value="1"/>
</dbReference>
<dbReference type="InterPro" id="IPR006595">
    <property type="entry name" value="CTLH_C"/>
</dbReference>
<evidence type="ECO:0008006" key="6">
    <source>
        <dbReference type="Google" id="ProtNLM"/>
    </source>
</evidence>
<dbReference type="PROSITE" id="PS50897">
    <property type="entry name" value="CTLH"/>
    <property type="match status" value="1"/>
</dbReference>
<sequence length="416" mass="45193">MTSNDRSSPSYWEKGSGSRGNSRHLEVTGQRVKYIGPGSADKDAACVRANTYVPPSQAIYYFEVQIVSKGRDGYIGVGFCTADVNMDRLPGWEPQSYGYHGDDGNAFRSDGKGRRYGPTFGTGDVIGSLLNRAEQTIAYFKNGIDLGTAFIGVAEEKLYPCVGMQTHEEEVLANFGDAPFKADVDSMRVEAARRLEAQIRQTELPGRGKVGSLMAEMIFDYMVHNSYFESAAVVARDLLDGAVEVSPKDRDEVRLRAGVAEALIAGHIEDAMSTAERVAPGVLQAHPSILFRLHCQKFMELVRQRDDEAAMAFGRSVLVKAASTGEDQELLQDALSLLGYNDPASSPCGNLLGTKVREDLAKLLIAAILKHTGRREQSAMERIGCQLETSLGTLLSLGDPRISLIDNAGPGNALKY</sequence>
<dbReference type="InterPro" id="IPR003877">
    <property type="entry name" value="SPRY_dom"/>
</dbReference>
<dbReference type="Proteomes" id="UP001491310">
    <property type="component" value="Unassembled WGS sequence"/>
</dbReference>
<dbReference type="CDD" id="cd12909">
    <property type="entry name" value="SPRY_RanBP9_10"/>
    <property type="match status" value="1"/>
</dbReference>
<dbReference type="Pfam" id="PF00622">
    <property type="entry name" value="SPRY"/>
    <property type="match status" value="1"/>
</dbReference>
<dbReference type="InterPro" id="IPR024964">
    <property type="entry name" value="CTLH/CRA"/>
</dbReference>
<reference evidence="4 5" key="1">
    <citation type="journal article" date="2024" name="Nat. Commun.">
        <title>Phylogenomics reveals the evolutionary origins of lichenization in chlorophyte algae.</title>
        <authorList>
            <person name="Puginier C."/>
            <person name="Libourel C."/>
            <person name="Otte J."/>
            <person name="Skaloud P."/>
            <person name="Haon M."/>
            <person name="Grisel S."/>
            <person name="Petersen M."/>
            <person name="Berrin J.G."/>
            <person name="Delaux P.M."/>
            <person name="Dal Grande F."/>
            <person name="Keller J."/>
        </authorList>
    </citation>
    <scope>NUCLEOTIDE SEQUENCE [LARGE SCALE GENOMIC DNA]</scope>
    <source>
        <strain evidence="4 5">SAG 216-7</strain>
    </source>
</reference>
<dbReference type="SMART" id="SM00757">
    <property type="entry name" value="CRA"/>
    <property type="match status" value="1"/>
</dbReference>
<dbReference type="InterPro" id="IPR043136">
    <property type="entry name" value="B30.2/SPRY_sf"/>
</dbReference>
<dbReference type="InterPro" id="IPR035782">
    <property type="entry name" value="SPRY_RanBP9/10"/>
</dbReference>
<accession>A0ABR2YPW8</accession>
<keyword evidence="5" id="KW-1185">Reference proteome</keyword>
<proteinExistence type="predicted"/>
<name>A0ABR2YPW8_9CHLO</name>
<organism evidence="4 5">
    <name type="scientific">Coccomyxa subellipsoidea</name>
    <dbReference type="NCBI Taxonomy" id="248742"/>
    <lineage>
        <taxon>Eukaryota</taxon>
        <taxon>Viridiplantae</taxon>
        <taxon>Chlorophyta</taxon>
        <taxon>core chlorophytes</taxon>
        <taxon>Trebouxiophyceae</taxon>
        <taxon>Trebouxiophyceae incertae sedis</taxon>
        <taxon>Coccomyxaceae</taxon>
        <taxon>Coccomyxa</taxon>
    </lineage>
</organism>
<evidence type="ECO:0000313" key="5">
    <source>
        <dbReference type="Proteomes" id="UP001491310"/>
    </source>
</evidence>
<comment type="caution">
    <text evidence="4">The sequence shown here is derived from an EMBL/GenBank/DDBJ whole genome shotgun (WGS) entry which is preliminary data.</text>
</comment>
<evidence type="ECO:0000256" key="1">
    <source>
        <dbReference type="SAM" id="MobiDB-lite"/>
    </source>
</evidence>
<gene>
    <name evidence="4" type="ORF">WJX75_006058</name>
</gene>
<feature type="compositionally biased region" description="Polar residues" evidence="1">
    <location>
        <begin position="1"/>
        <end position="10"/>
    </location>
</feature>
<dbReference type="InterPro" id="IPR001870">
    <property type="entry name" value="B30.2/SPRY"/>
</dbReference>
<dbReference type="PANTHER" id="PTHR12864">
    <property type="entry name" value="RAN BINDING PROTEIN 9-RELATED"/>
    <property type="match status" value="1"/>
</dbReference>
<feature type="domain" description="B30.2/SPRY" evidence="2">
    <location>
        <begin position="1"/>
        <end position="180"/>
    </location>
</feature>
<dbReference type="InterPro" id="IPR050618">
    <property type="entry name" value="Ubq-SigPath_Reg"/>
</dbReference>
<dbReference type="EMBL" id="JALJOT010000007">
    <property type="protein sequence ID" value="KAK9909014.1"/>
    <property type="molecule type" value="Genomic_DNA"/>
</dbReference>
<dbReference type="InterPro" id="IPR013320">
    <property type="entry name" value="ConA-like_dom_sf"/>
</dbReference>
<dbReference type="Pfam" id="PF10607">
    <property type="entry name" value="CTLH"/>
    <property type="match status" value="1"/>
</dbReference>
<dbReference type="InterPro" id="IPR013144">
    <property type="entry name" value="CRA_dom"/>
</dbReference>
<feature type="region of interest" description="Disordered" evidence="1">
    <location>
        <begin position="1"/>
        <end position="26"/>
    </location>
</feature>
<feature type="domain" description="CTLH" evidence="3">
    <location>
        <begin position="252"/>
        <end position="309"/>
    </location>
</feature>
<dbReference type="SMART" id="SM00449">
    <property type="entry name" value="SPRY"/>
    <property type="match status" value="1"/>
</dbReference>
<dbReference type="Gene3D" id="2.60.120.920">
    <property type="match status" value="1"/>
</dbReference>